<dbReference type="PANTHER" id="PTHR12442:SF5">
    <property type="entry name" value="DYNEIN AXONEMAL INTERMEDIATE CHAIN 3"/>
    <property type="match status" value="1"/>
</dbReference>
<dbReference type="InterPro" id="IPR036322">
    <property type="entry name" value="WD40_repeat_dom_sf"/>
</dbReference>
<dbReference type="GO" id="GO:0045504">
    <property type="term" value="F:dynein heavy chain binding"/>
    <property type="evidence" value="ECO:0007669"/>
    <property type="project" value="TreeGrafter"/>
</dbReference>
<dbReference type="PANTHER" id="PTHR12442">
    <property type="entry name" value="DYNEIN INTERMEDIATE CHAIN"/>
    <property type="match status" value="1"/>
</dbReference>
<feature type="region of interest" description="Disordered" evidence="6">
    <location>
        <begin position="1"/>
        <end position="44"/>
    </location>
</feature>
<dbReference type="InterPro" id="IPR050687">
    <property type="entry name" value="Dynein_IC"/>
</dbReference>
<feature type="coiled-coil region" evidence="5">
    <location>
        <begin position="674"/>
        <end position="712"/>
    </location>
</feature>
<dbReference type="GO" id="GO:0036159">
    <property type="term" value="P:inner dynein arm assembly"/>
    <property type="evidence" value="ECO:0007669"/>
    <property type="project" value="TreeGrafter"/>
</dbReference>
<protein>
    <submittedName>
        <fullName evidence="7">Wd repeat-containing protein 63</fullName>
    </submittedName>
</protein>
<keyword evidence="3" id="KW-0853">WD repeat</keyword>
<dbReference type="OrthoDB" id="366230at2759"/>
<dbReference type="Gene3D" id="2.130.10.10">
    <property type="entry name" value="YVTN repeat-like/Quinoprotein amine dehydrogenase"/>
    <property type="match status" value="2"/>
</dbReference>
<feature type="compositionally biased region" description="Acidic residues" evidence="6">
    <location>
        <begin position="19"/>
        <end position="41"/>
    </location>
</feature>
<keyword evidence="8" id="KW-1185">Reference proteome</keyword>
<gene>
    <name evidence="7" type="primary">Contig7849.g8369</name>
    <name evidence="7" type="ORF">STYLEM_4516</name>
</gene>
<dbReference type="InterPro" id="IPR015943">
    <property type="entry name" value="WD40/YVTN_repeat-like_dom_sf"/>
</dbReference>
<reference evidence="7 8" key="1">
    <citation type="submission" date="2014-06" db="EMBL/GenBank/DDBJ databases">
        <authorList>
            <person name="Swart Estienne"/>
        </authorList>
    </citation>
    <scope>NUCLEOTIDE SEQUENCE [LARGE SCALE GENOMIC DNA]</scope>
    <source>
        <strain evidence="7 8">130c</strain>
    </source>
</reference>
<dbReference type="GO" id="GO:0060294">
    <property type="term" value="P:cilium movement involved in cell motility"/>
    <property type="evidence" value="ECO:0007669"/>
    <property type="project" value="TreeGrafter"/>
</dbReference>
<evidence type="ECO:0000256" key="3">
    <source>
        <dbReference type="ARBA" id="ARBA00022574"/>
    </source>
</evidence>
<keyword evidence="5" id="KW-0175">Coiled coil</keyword>
<keyword evidence="2" id="KW-0963">Cytoplasm</keyword>
<dbReference type="Proteomes" id="UP000039865">
    <property type="component" value="Unassembled WGS sequence"/>
</dbReference>
<sequence length="743" mass="86119">MSAVQESAPNKDEHVEGEENREEEADREGSDAEIDGGEDGDGQAKQEYIKKEFVARSYISPYGTDQEVKNLIVKNSRPLMKIRVSRPRREFGHEGFSYIERDAGESNMEIKVTKTGYFTKKKVLEIGLQAANQIKRFQSQTYYNRMVNAIVQYDPKDFISEMQKMSQQDQAISEKLDKFVDRVAYRIEEALQSNELINVFQDDFEMLGDEEAAQAAKISTVNMLPRTFFEHDYCKNKRVSCIKFHPTKPYLVAMSMVENLSFDDRCEITGKSFDSHVLIMNFSDAHQDNSINYITLNYVLETPIEISTLEFHPENSSVLVGGCISGQLIIWDLSCQESRISAGKKPEAIKMPDEEEDKTQQTIVKLKQLSLSSIVLSHKNYVADVQFIPSQVKVDRKNPPAEGRMVHFISVSEDGLVCIWDTRPVEKENLRVITDFIWKPFMQINLFRQDGSGELGLSRLLFHPKQSATTFWAASDEGDLLLIDWSVKAVGGGTEEGSKYAEYVKLTFDSERNYRPVLALERSPFFEDLILTIHDFHFSIWKTSIDFDHPIFRSANTFGSHNTCGAFSPTRAGVIFITKTDGIDVWDFVDQSNKPSLTLNFATSAITYFKFQHFKHEDKKQYMAYGDEQDGTLFLYEVPTNLKNPQEKEIEIIEEFWQREINKCNYVKDRRVVRKEEYQEQQKIEEIKRAMEEQQKEQLDDVEQQKEMEQEVQYQELLMKYKVEFGLMSQEELENWKKSQKKK</sequence>
<dbReference type="InterPro" id="IPR001680">
    <property type="entry name" value="WD40_rpt"/>
</dbReference>
<comment type="subcellular location">
    <subcellularLocation>
        <location evidence="1">Cytoplasm</location>
    </subcellularLocation>
</comment>
<evidence type="ECO:0000256" key="1">
    <source>
        <dbReference type="ARBA" id="ARBA00004496"/>
    </source>
</evidence>
<evidence type="ECO:0000256" key="2">
    <source>
        <dbReference type="ARBA" id="ARBA00022490"/>
    </source>
</evidence>
<name>A0A078A014_STYLE</name>
<dbReference type="OMA" id="EPMLTHH"/>
<evidence type="ECO:0000313" key="7">
    <source>
        <dbReference type="EMBL" id="CDW75526.1"/>
    </source>
</evidence>
<evidence type="ECO:0000256" key="4">
    <source>
        <dbReference type="ARBA" id="ARBA00022737"/>
    </source>
</evidence>
<dbReference type="EMBL" id="CCKQ01004368">
    <property type="protein sequence ID" value="CDW75526.1"/>
    <property type="molecule type" value="Genomic_DNA"/>
</dbReference>
<dbReference type="GO" id="GO:0036156">
    <property type="term" value="C:inner dynein arm"/>
    <property type="evidence" value="ECO:0007669"/>
    <property type="project" value="TreeGrafter"/>
</dbReference>
<organism evidence="7 8">
    <name type="scientific">Stylonychia lemnae</name>
    <name type="common">Ciliate</name>
    <dbReference type="NCBI Taxonomy" id="5949"/>
    <lineage>
        <taxon>Eukaryota</taxon>
        <taxon>Sar</taxon>
        <taxon>Alveolata</taxon>
        <taxon>Ciliophora</taxon>
        <taxon>Intramacronucleata</taxon>
        <taxon>Spirotrichea</taxon>
        <taxon>Stichotrichia</taxon>
        <taxon>Sporadotrichida</taxon>
        <taxon>Oxytrichidae</taxon>
        <taxon>Stylonychinae</taxon>
        <taxon>Stylonychia</taxon>
    </lineage>
</organism>
<evidence type="ECO:0000256" key="6">
    <source>
        <dbReference type="SAM" id="MobiDB-lite"/>
    </source>
</evidence>
<evidence type="ECO:0000256" key="5">
    <source>
        <dbReference type="SAM" id="Coils"/>
    </source>
</evidence>
<dbReference type="InParanoid" id="A0A078A014"/>
<dbReference type="GO" id="GO:0045503">
    <property type="term" value="F:dynein light chain binding"/>
    <property type="evidence" value="ECO:0007669"/>
    <property type="project" value="TreeGrafter"/>
</dbReference>
<keyword evidence="4" id="KW-0677">Repeat</keyword>
<dbReference type="SUPFAM" id="SSF50978">
    <property type="entry name" value="WD40 repeat-like"/>
    <property type="match status" value="1"/>
</dbReference>
<dbReference type="AlphaFoldDB" id="A0A078A014"/>
<evidence type="ECO:0000313" key="8">
    <source>
        <dbReference type="Proteomes" id="UP000039865"/>
    </source>
</evidence>
<accession>A0A078A014</accession>
<feature type="compositionally biased region" description="Basic and acidic residues" evidence="6">
    <location>
        <begin position="9"/>
        <end position="18"/>
    </location>
</feature>
<dbReference type="SMART" id="SM00320">
    <property type="entry name" value="WD40"/>
    <property type="match status" value="2"/>
</dbReference>
<proteinExistence type="predicted"/>